<dbReference type="Gene3D" id="3.90.79.10">
    <property type="entry name" value="Nucleoside Triphosphate Pyrophosphohydrolase"/>
    <property type="match status" value="1"/>
</dbReference>
<evidence type="ECO:0000256" key="2">
    <source>
        <dbReference type="ARBA" id="ARBA00022801"/>
    </source>
</evidence>
<feature type="domain" description="Nudix hydrolase" evidence="4">
    <location>
        <begin position="37"/>
        <end position="161"/>
    </location>
</feature>
<dbReference type="AlphaFoldDB" id="A0A098S4E0"/>
<reference evidence="5 6" key="1">
    <citation type="journal article" date="2014" name="Int. J. Syst. Evol. Microbiol.">
        <title>Phaeodactylibacter xiamenensis gen. nov., sp. nov., a member of the family Saprospiraceae isolated from the marine alga Phaeodactylum tricornutum.</title>
        <authorList>
            <person name="Chen Z.Jr."/>
            <person name="Lei X."/>
            <person name="Lai Q."/>
            <person name="Li Y."/>
            <person name="Zhang B."/>
            <person name="Zhang J."/>
            <person name="Zhang H."/>
            <person name="Yang L."/>
            <person name="Zheng W."/>
            <person name="Tian Y."/>
            <person name="Yu Z."/>
            <person name="Xu H.Jr."/>
            <person name="Zheng T."/>
        </authorList>
    </citation>
    <scope>NUCLEOTIDE SEQUENCE [LARGE SCALE GENOMIC DNA]</scope>
    <source>
        <strain evidence="5 6">KD52</strain>
    </source>
</reference>
<dbReference type="InterPro" id="IPR020476">
    <property type="entry name" value="Nudix_hydrolase"/>
</dbReference>
<dbReference type="Pfam" id="PF00293">
    <property type="entry name" value="NUDIX"/>
    <property type="match status" value="1"/>
</dbReference>
<sequence length="187" mass="21331">MNYCSHCGSDRLRFTIPNGDNRPRYVCGSCGRIHYSNPKIVAGCLPIWEDKVLLAKRSIEPRLGYWNVPSGYMENGETVEEGALREVREEARAQVKITGMHTIYSIPHINQVYMHFLGELQGPDAFGVGEESLEVRLFTEAEIPWDEIAFTSSIFSLQRYFADRKRGHHQLHLGQLDYPGSATKNRD</sequence>
<keyword evidence="3" id="KW-0460">Magnesium</keyword>
<keyword evidence="2" id="KW-0378">Hydrolase</keyword>
<accession>A0A098S4E0</accession>
<dbReference type="PANTHER" id="PTHR43222">
    <property type="entry name" value="NUDIX HYDROLASE 23"/>
    <property type="match status" value="1"/>
</dbReference>
<evidence type="ECO:0000313" key="5">
    <source>
        <dbReference type="EMBL" id="KGE86693.1"/>
    </source>
</evidence>
<evidence type="ECO:0000256" key="3">
    <source>
        <dbReference type="ARBA" id="ARBA00022842"/>
    </source>
</evidence>
<protein>
    <submittedName>
        <fullName evidence="5">ADP-ribose pyrophosphatase</fullName>
    </submittedName>
</protein>
<dbReference type="CDD" id="cd04511">
    <property type="entry name" value="NUDIX_Hydrolase"/>
    <property type="match status" value="1"/>
</dbReference>
<comment type="cofactor">
    <cofactor evidence="1">
        <name>Mg(2+)</name>
        <dbReference type="ChEBI" id="CHEBI:18420"/>
    </cofactor>
</comment>
<dbReference type="GO" id="GO:0016787">
    <property type="term" value="F:hydrolase activity"/>
    <property type="evidence" value="ECO:0007669"/>
    <property type="project" value="UniProtKB-KW"/>
</dbReference>
<dbReference type="InterPro" id="IPR015797">
    <property type="entry name" value="NUDIX_hydrolase-like_dom_sf"/>
</dbReference>
<dbReference type="InterPro" id="IPR000086">
    <property type="entry name" value="NUDIX_hydrolase_dom"/>
</dbReference>
<organism evidence="5 6">
    <name type="scientific">Phaeodactylibacter xiamenensis</name>
    <dbReference type="NCBI Taxonomy" id="1524460"/>
    <lineage>
        <taxon>Bacteria</taxon>
        <taxon>Pseudomonadati</taxon>
        <taxon>Bacteroidota</taxon>
        <taxon>Saprospiria</taxon>
        <taxon>Saprospirales</taxon>
        <taxon>Haliscomenobacteraceae</taxon>
        <taxon>Phaeodactylibacter</taxon>
    </lineage>
</organism>
<keyword evidence="6" id="KW-1185">Reference proteome</keyword>
<dbReference type="InterPro" id="IPR029401">
    <property type="entry name" value="Nudix_N"/>
</dbReference>
<dbReference type="STRING" id="1524460.IX84_19625"/>
<name>A0A098S4E0_9BACT</name>
<evidence type="ECO:0000256" key="1">
    <source>
        <dbReference type="ARBA" id="ARBA00001946"/>
    </source>
</evidence>
<dbReference type="Gene3D" id="2.20.70.10">
    <property type="match status" value="1"/>
</dbReference>
<dbReference type="Pfam" id="PF14803">
    <property type="entry name" value="Zn_ribbon_Nudix"/>
    <property type="match status" value="1"/>
</dbReference>
<evidence type="ECO:0000259" key="4">
    <source>
        <dbReference type="PROSITE" id="PS51462"/>
    </source>
</evidence>
<dbReference type="SUPFAM" id="SSF55811">
    <property type="entry name" value="Nudix"/>
    <property type="match status" value="1"/>
</dbReference>
<dbReference type="OrthoDB" id="9787476at2"/>
<proteinExistence type="predicted"/>
<dbReference type="PRINTS" id="PR00502">
    <property type="entry name" value="NUDIXFAMILY"/>
</dbReference>
<dbReference type="Proteomes" id="UP000029736">
    <property type="component" value="Unassembled WGS sequence"/>
</dbReference>
<dbReference type="EMBL" id="JPOS01000075">
    <property type="protein sequence ID" value="KGE86693.1"/>
    <property type="molecule type" value="Genomic_DNA"/>
</dbReference>
<comment type="caution">
    <text evidence="5">The sequence shown here is derived from an EMBL/GenBank/DDBJ whole genome shotgun (WGS) entry which is preliminary data.</text>
</comment>
<dbReference type="PANTHER" id="PTHR43222:SF2">
    <property type="entry name" value="NUDIX HYDROLASE 23, CHLOROPLASTIC"/>
    <property type="match status" value="1"/>
</dbReference>
<evidence type="ECO:0000313" key="6">
    <source>
        <dbReference type="Proteomes" id="UP000029736"/>
    </source>
</evidence>
<dbReference type="RefSeq" id="WP_044224202.1">
    <property type="nucleotide sequence ID" value="NZ_JBKAGJ010000016.1"/>
</dbReference>
<dbReference type="PROSITE" id="PS51462">
    <property type="entry name" value="NUDIX"/>
    <property type="match status" value="1"/>
</dbReference>
<gene>
    <name evidence="5" type="ORF">IX84_19625</name>
</gene>